<evidence type="ECO:0000313" key="2">
    <source>
        <dbReference type="EMBL" id="SFV86253.1"/>
    </source>
</evidence>
<evidence type="ECO:0000256" key="1">
    <source>
        <dbReference type="SAM" id="Phobius"/>
    </source>
</evidence>
<dbReference type="InterPro" id="IPR029045">
    <property type="entry name" value="ClpP/crotonase-like_dom_sf"/>
</dbReference>
<feature type="transmembrane region" description="Helical" evidence="1">
    <location>
        <begin position="14"/>
        <end position="37"/>
    </location>
</feature>
<name>A0A1W1DX30_9ZZZZ</name>
<reference evidence="2" key="1">
    <citation type="submission" date="2016-10" db="EMBL/GenBank/DDBJ databases">
        <authorList>
            <person name="de Groot N.N."/>
        </authorList>
    </citation>
    <scope>NUCLEOTIDE SEQUENCE</scope>
</reference>
<protein>
    <submittedName>
        <fullName evidence="2">Uncharacterized protein</fullName>
    </submittedName>
</protein>
<organism evidence="2">
    <name type="scientific">hydrothermal vent metagenome</name>
    <dbReference type="NCBI Taxonomy" id="652676"/>
    <lineage>
        <taxon>unclassified sequences</taxon>
        <taxon>metagenomes</taxon>
        <taxon>ecological metagenomes</taxon>
    </lineage>
</organism>
<dbReference type="AlphaFoldDB" id="A0A1W1DX30"/>
<gene>
    <name evidence="2" type="ORF">MNB_SUP05-SYMBIONT-4-655</name>
</gene>
<keyword evidence="1" id="KW-0812">Transmembrane</keyword>
<dbReference type="Gene3D" id="3.90.226.10">
    <property type="entry name" value="2-enoyl-CoA Hydratase, Chain A, domain 1"/>
    <property type="match status" value="1"/>
</dbReference>
<accession>A0A1W1DX30</accession>
<proteinExistence type="predicted"/>
<sequence>MFKKVIKRITSKKFALYVFLGFISAVITGNIVTYFLYDSAPYEIGNKYTISKDNKTLYFRGDIDSHEFKRFTHFFHKNINNFVVNSSGGDIKQAILIAEVLSKNTIKVIVDGVCGSSCSNYYFVSGKQREIRKNSFLLYHGGLSDGTFTMIDTGSWPVPSSFMGLFSYWAMYKTSEEYQGFKNREKQLYKNGGVDLSIIKTSREKIQGGKYHFWSPSKAALNDYGFDTTHFWYPANKKEKRDAIKYICENKIDYAAARNTKKCEETFSQKFLIE</sequence>
<dbReference type="EMBL" id="FPHY01000069">
    <property type="protein sequence ID" value="SFV86253.1"/>
    <property type="molecule type" value="Genomic_DNA"/>
</dbReference>
<keyword evidence="1" id="KW-1133">Transmembrane helix</keyword>
<dbReference type="SUPFAM" id="SSF52096">
    <property type="entry name" value="ClpP/crotonase"/>
    <property type="match status" value="1"/>
</dbReference>
<keyword evidence="1" id="KW-0472">Membrane</keyword>